<dbReference type="AlphaFoldDB" id="A0A2S8GTQ0"/>
<feature type="transmembrane region" description="Helical" evidence="8">
    <location>
        <begin position="253"/>
        <end position="281"/>
    </location>
</feature>
<dbReference type="GO" id="GO:0010041">
    <property type="term" value="P:response to iron(III) ion"/>
    <property type="evidence" value="ECO:0007669"/>
    <property type="project" value="TreeGrafter"/>
</dbReference>
<evidence type="ECO:0000313" key="9">
    <source>
        <dbReference type="EMBL" id="PQO47807.1"/>
    </source>
</evidence>
<feature type="transmembrane region" description="Helical" evidence="8">
    <location>
        <begin position="85"/>
        <end position="104"/>
    </location>
</feature>
<evidence type="ECO:0000256" key="8">
    <source>
        <dbReference type="SAM" id="Phobius"/>
    </source>
</evidence>
<evidence type="ECO:0000256" key="6">
    <source>
        <dbReference type="ARBA" id="ARBA00022989"/>
    </source>
</evidence>
<feature type="transmembrane region" description="Helical" evidence="8">
    <location>
        <begin position="178"/>
        <end position="201"/>
    </location>
</feature>
<feature type="transmembrane region" description="Helical" evidence="8">
    <location>
        <begin position="111"/>
        <end position="129"/>
    </location>
</feature>
<protein>
    <submittedName>
        <fullName evidence="9">Uncharacterized protein</fullName>
    </submittedName>
</protein>
<keyword evidence="2" id="KW-1003">Cell membrane</keyword>
<keyword evidence="7 8" id="KW-0472">Membrane</keyword>
<feature type="transmembrane region" description="Helical" evidence="8">
    <location>
        <begin position="293"/>
        <end position="322"/>
    </location>
</feature>
<dbReference type="Proteomes" id="UP000237819">
    <property type="component" value="Unassembled WGS sequence"/>
</dbReference>
<reference evidence="9 10" key="1">
    <citation type="submission" date="2018-02" db="EMBL/GenBank/DDBJ databases">
        <title>Comparative genomes isolates from brazilian mangrove.</title>
        <authorList>
            <person name="Araujo J.E."/>
            <person name="Taketani R.G."/>
            <person name="Silva M.C.P."/>
            <person name="Loureco M.V."/>
            <person name="Andreote F.D."/>
        </authorList>
    </citation>
    <scope>NUCLEOTIDE SEQUENCE [LARGE SCALE GENOMIC DNA]</scope>
    <source>
        <strain evidence="9 10">Nap-Phe MGV</strain>
    </source>
</reference>
<proteinExistence type="predicted"/>
<dbReference type="PANTHER" id="PTHR33908:SF3">
    <property type="entry name" value="UNDECAPRENYL PHOSPHATE-ALPHA-4-AMINO-4-DEOXY-L-ARABINOSE ARABINOSYL TRANSFERASE"/>
    <property type="match status" value="1"/>
</dbReference>
<evidence type="ECO:0000256" key="2">
    <source>
        <dbReference type="ARBA" id="ARBA00022475"/>
    </source>
</evidence>
<keyword evidence="3" id="KW-0328">Glycosyltransferase</keyword>
<name>A0A2S8GTQ0_9BACT</name>
<organism evidence="9 10">
    <name type="scientific">Blastopirellula marina</name>
    <dbReference type="NCBI Taxonomy" id="124"/>
    <lineage>
        <taxon>Bacteria</taxon>
        <taxon>Pseudomonadati</taxon>
        <taxon>Planctomycetota</taxon>
        <taxon>Planctomycetia</taxon>
        <taxon>Pirellulales</taxon>
        <taxon>Pirellulaceae</taxon>
        <taxon>Blastopirellula</taxon>
    </lineage>
</organism>
<comment type="subcellular location">
    <subcellularLocation>
        <location evidence="1">Cell membrane</location>
        <topology evidence="1">Multi-pass membrane protein</topology>
    </subcellularLocation>
</comment>
<dbReference type="PANTHER" id="PTHR33908">
    <property type="entry name" value="MANNOSYLTRANSFERASE YKCB-RELATED"/>
    <property type="match status" value="1"/>
</dbReference>
<evidence type="ECO:0000256" key="4">
    <source>
        <dbReference type="ARBA" id="ARBA00022679"/>
    </source>
</evidence>
<keyword evidence="5 8" id="KW-0812">Transmembrane</keyword>
<evidence type="ECO:0000256" key="3">
    <source>
        <dbReference type="ARBA" id="ARBA00022676"/>
    </source>
</evidence>
<sequence length="479" mass="53127">MRIPFLAESLWVDELHTAWVVADGISDIPQRAAMGNQSPLYFFGVWAWVQVVGLDEWSLRLPSVIASALSVGVVTAIAYRWTLNIWAAAGIGLIAAMDYDAIFYGTEARTYALVQLVAVLQVVSAWHMTRGEHPKYGFAWCVLSLVNFYLHYSTMLFSGCLALVMLTFCTTRQARVQLLIAGGGIAVGLLVSLPHLAAIFARRGNWAHFVSAFSNNEWTRWGTLLAVLLPAVIALLACWWRKVPTESIERRRFYFLTAVVLLPIAVAWTTTATGIAALFLGRFLFSSEATLPLLLAAMLAIVPPGWLSRGAILAAVLVAGYLRLPQNWETMRGEDWRSVTEAASARIETMRSPPAVLVAAGLIETDILRTPTASEPWEAFARLPIETIYALPPEVTERFGLTHTQTGQPTPRYMSESDPFDTVVLIVRGDAARADQVAETFMRSFTDHVYEVETPEDQAQYVQWRILVPQFPILVPPDD</sequence>
<dbReference type="GO" id="GO:0005886">
    <property type="term" value="C:plasma membrane"/>
    <property type="evidence" value="ECO:0007669"/>
    <property type="project" value="UniProtKB-SubCell"/>
</dbReference>
<accession>A0A2S8GTQ0</accession>
<dbReference type="EMBL" id="PUHZ01000003">
    <property type="protein sequence ID" value="PQO47807.1"/>
    <property type="molecule type" value="Genomic_DNA"/>
</dbReference>
<dbReference type="GO" id="GO:0009103">
    <property type="term" value="P:lipopolysaccharide biosynthetic process"/>
    <property type="evidence" value="ECO:0007669"/>
    <property type="project" value="UniProtKB-ARBA"/>
</dbReference>
<evidence type="ECO:0000313" key="10">
    <source>
        <dbReference type="Proteomes" id="UP000237819"/>
    </source>
</evidence>
<gene>
    <name evidence="9" type="ORF">C5Y93_01835</name>
</gene>
<evidence type="ECO:0000256" key="7">
    <source>
        <dbReference type="ARBA" id="ARBA00023136"/>
    </source>
</evidence>
<feature type="transmembrane region" description="Helical" evidence="8">
    <location>
        <begin position="61"/>
        <end position="79"/>
    </location>
</feature>
<comment type="caution">
    <text evidence="9">The sequence shown here is derived from an EMBL/GenBank/DDBJ whole genome shotgun (WGS) entry which is preliminary data.</text>
</comment>
<dbReference type="GO" id="GO:0016763">
    <property type="term" value="F:pentosyltransferase activity"/>
    <property type="evidence" value="ECO:0007669"/>
    <property type="project" value="TreeGrafter"/>
</dbReference>
<evidence type="ECO:0000256" key="5">
    <source>
        <dbReference type="ARBA" id="ARBA00022692"/>
    </source>
</evidence>
<feature type="transmembrane region" description="Helical" evidence="8">
    <location>
        <begin position="221"/>
        <end position="241"/>
    </location>
</feature>
<evidence type="ECO:0000256" key="1">
    <source>
        <dbReference type="ARBA" id="ARBA00004651"/>
    </source>
</evidence>
<keyword evidence="4" id="KW-0808">Transferase</keyword>
<keyword evidence="6 8" id="KW-1133">Transmembrane helix</keyword>
<feature type="transmembrane region" description="Helical" evidence="8">
    <location>
        <begin position="149"/>
        <end position="171"/>
    </location>
</feature>
<dbReference type="InterPro" id="IPR050297">
    <property type="entry name" value="LipidA_mod_glycosyltrf_83"/>
</dbReference>